<evidence type="ECO:0000313" key="4">
    <source>
        <dbReference type="Proteomes" id="UP000648535"/>
    </source>
</evidence>
<feature type="transmembrane region" description="Helical" evidence="2">
    <location>
        <begin position="104"/>
        <end position="120"/>
    </location>
</feature>
<keyword evidence="2" id="KW-1133">Transmembrane helix</keyword>
<reference evidence="3" key="2">
    <citation type="submission" date="2020-09" db="EMBL/GenBank/DDBJ databases">
        <authorList>
            <person name="Sun Q."/>
            <person name="Ohkuma M."/>
        </authorList>
    </citation>
    <scope>NUCLEOTIDE SEQUENCE</scope>
    <source>
        <strain evidence="3">JCM 1480</strain>
    </source>
</reference>
<protein>
    <recommendedName>
        <fullName evidence="5">FUSC family protein</fullName>
    </recommendedName>
</protein>
<accession>A0A8H9L046</accession>
<comment type="caution">
    <text evidence="3">The sequence shown here is derived from an EMBL/GenBank/DDBJ whole genome shotgun (WGS) entry which is preliminary data.</text>
</comment>
<evidence type="ECO:0008006" key="5">
    <source>
        <dbReference type="Google" id="ProtNLM"/>
    </source>
</evidence>
<evidence type="ECO:0000313" key="3">
    <source>
        <dbReference type="EMBL" id="GGK93430.1"/>
    </source>
</evidence>
<feature type="transmembrane region" description="Helical" evidence="2">
    <location>
        <begin position="172"/>
        <end position="192"/>
    </location>
</feature>
<keyword evidence="2" id="KW-0812">Transmembrane</keyword>
<sequence length="396" mass="42232">MRGRPGARGWHASQAAVRNLTGRMARAERITGAGRRIWRWSRDSGTQPRLLLAAKAALAATIAWVLAKYAPGVAAEYPYYAPLGAIVAMRTTVFAGIRSGVQTLVGITLGVLIAWVTMLIGDPGVIAVALAVGIGVLVSGFRILGEGYSWVPMAALFVLLVGGGNAEGYSFAYIVQMAIGIAIGLAVNFAVFPPLHFWDAERRIDQVNAVLAEQLDDLADVLVEGEPDTAAWDRQQERLDKAIADVRDRVATAQESRRMNPRGVLRGPRARLQSDGARFRALERATWYTTDLTELVARSGPVADAIGRPDPAFAEPFAAALRRVACVVRGDCPAEDGDEALATLEQALDASRSNPSRVTATASAIVALRGVIESEKRATGDVDTETGPPDGGRRRG</sequence>
<feature type="transmembrane region" description="Helical" evidence="2">
    <location>
        <begin position="150"/>
        <end position="166"/>
    </location>
</feature>
<gene>
    <name evidence="3" type="ORF">GCM10009769_09490</name>
</gene>
<feature type="transmembrane region" description="Helical" evidence="2">
    <location>
        <begin position="50"/>
        <end position="67"/>
    </location>
</feature>
<reference evidence="3" key="1">
    <citation type="journal article" date="2014" name="Int. J. Syst. Evol. Microbiol.">
        <title>Complete genome sequence of Corynebacterium casei LMG S-19264T (=DSM 44701T), isolated from a smear-ripened cheese.</title>
        <authorList>
            <consortium name="US DOE Joint Genome Institute (JGI-PGF)"/>
            <person name="Walter F."/>
            <person name="Albersmeier A."/>
            <person name="Kalinowski J."/>
            <person name="Ruckert C."/>
        </authorList>
    </citation>
    <scope>NUCLEOTIDE SEQUENCE</scope>
    <source>
        <strain evidence="3">JCM 1480</strain>
    </source>
</reference>
<proteinExistence type="predicted"/>
<feature type="region of interest" description="Disordered" evidence="1">
    <location>
        <begin position="376"/>
        <end position="396"/>
    </location>
</feature>
<dbReference type="EMBL" id="BMOI01000003">
    <property type="protein sequence ID" value="GGK93430.1"/>
    <property type="molecule type" value="Genomic_DNA"/>
</dbReference>
<evidence type="ECO:0000256" key="1">
    <source>
        <dbReference type="SAM" id="MobiDB-lite"/>
    </source>
</evidence>
<dbReference type="Proteomes" id="UP000648535">
    <property type="component" value="Unassembled WGS sequence"/>
</dbReference>
<organism evidence="3 4">
    <name type="scientific">Curtobacterium luteum</name>
    <dbReference type="NCBI Taxonomy" id="33881"/>
    <lineage>
        <taxon>Bacteria</taxon>
        <taxon>Bacillati</taxon>
        <taxon>Actinomycetota</taxon>
        <taxon>Actinomycetes</taxon>
        <taxon>Micrococcales</taxon>
        <taxon>Microbacteriaceae</taxon>
        <taxon>Curtobacterium</taxon>
    </lineage>
</organism>
<dbReference type="AlphaFoldDB" id="A0A8H9L046"/>
<keyword evidence="2" id="KW-0472">Membrane</keyword>
<name>A0A8H9L046_9MICO</name>
<evidence type="ECO:0000256" key="2">
    <source>
        <dbReference type="SAM" id="Phobius"/>
    </source>
</evidence>
<feature type="transmembrane region" description="Helical" evidence="2">
    <location>
        <begin position="126"/>
        <end position="143"/>
    </location>
</feature>